<evidence type="ECO:0000313" key="5">
    <source>
        <dbReference type="Proteomes" id="UP000262825"/>
    </source>
</evidence>
<feature type="transmembrane region" description="Helical" evidence="2">
    <location>
        <begin position="438"/>
        <end position="460"/>
    </location>
</feature>
<dbReference type="Gene3D" id="1.20.1250.20">
    <property type="entry name" value="MFS general substrate transporter like domains"/>
    <property type="match status" value="2"/>
</dbReference>
<evidence type="ECO:0000313" key="4">
    <source>
        <dbReference type="EMBL" id="SSD61989.1"/>
    </source>
</evidence>
<keyword evidence="2" id="KW-1133">Transmembrane helix</keyword>
<feature type="transmembrane region" description="Helical" evidence="2">
    <location>
        <begin position="88"/>
        <end position="106"/>
    </location>
</feature>
<feature type="transmembrane region" description="Helical" evidence="2">
    <location>
        <begin position="361"/>
        <end position="384"/>
    </location>
</feature>
<feature type="transmembrane region" description="Helical" evidence="2">
    <location>
        <begin position="409"/>
        <end position="432"/>
    </location>
</feature>
<feature type="domain" description="Major facilitator superfamily (MFS) profile" evidence="3">
    <location>
        <begin position="280"/>
        <end position="468"/>
    </location>
</feature>
<keyword evidence="2" id="KW-0472">Membrane</keyword>
<dbReference type="PROSITE" id="PS50850">
    <property type="entry name" value="MFS"/>
    <property type="match status" value="1"/>
</dbReference>
<dbReference type="SUPFAM" id="SSF103473">
    <property type="entry name" value="MFS general substrate transporter"/>
    <property type="match status" value="1"/>
</dbReference>
<dbReference type="Proteomes" id="UP000262825">
    <property type="component" value="Unassembled WGS sequence"/>
</dbReference>
<dbReference type="GO" id="GO:0022857">
    <property type="term" value="F:transmembrane transporter activity"/>
    <property type="evidence" value="ECO:0007669"/>
    <property type="project" value="InterPro"/>
</dbReference>
<dbReference type="GO" id="GO:0000329">
    <property type="term" value="C:fungal-type vacuole membrane"/>
    <property type="evidence" value="ECO:0007669"/>
    <property type="project" value="TreeGrafter"/>
</dbReference>
<dbReference type="InterPro" id="IPR011701">
    <property type="entry name" value="MFS"/>
</dbReference>
<evidence type="ECO:0000256" key="2">
    <source>
        <dbReference type="SAM" id="Phobius"/>
    </source>
</evidence>
<dbReference type="OrthoDB" id="10027823at2759"/>
<name>A0A376BBM8_9ASCO</name>
<feature type="transmembrane region" description="Helical" evidence="2">
    <location>
        <begin position="278"/>
        <end position="300"/>
    </location>
</feature>
<protein>
    <submittedName>
        <fullName evidence="4">Related to Staphylococcus multidrug resistance protein</fullName>
    </submittedName>
</protein>
<dbReference type="PANTHER" id="PTHR23520">
    <property type="entry name" value="TRANSPORTER, PUTATIVE (AFU_ORTHOLOGUE AFUA_3G04000)-RELATED"/>
    <property type="match status" value="1"/>
</dbReference>
<dbReference type="InterPro" id="IPR020846">
    <property type="entry name" value="MFS_dom"/>
</dbReference>
<feature type="transmembrane region" description="Helical" evidence="2">
    <location>
        <begin position="31"/>
        <end position="51"/>
    </location>
</feature>
<sequence length="468" mass="51970">MAIFNNLYHEFGLHTVLNASRNVHLIILLKSLRLFSFSSVALINAIFLKSIGYDESMIGLLFTVTLVGDLTTTFIISMFADKILGRRLTLFVSSIIMSFTGLYWTFCTNKNNYKALLIVSFLGTITPTGKEVGCYLSVEASGIAQLVTSHNERSDIYSWYSVFSSLASALGFVTTGYLIKLLTNVYDYAKIDAYRFIYLMYSAIGCLMAISCLFLTDAVEIERVVVEDITDAEAMLLDENTPILHPENVLTTNINGEQNNILPENQSFLQKLLPQLPFHVLMLVINLSLLFGLDSLASSLAGKSWISFFFNNKFAVPSQKLGNIFFGANLASSVTGLMTTSLVKRIGPIKTMVFTHLPSSILLILLPLPSSWTLTVILFVARALTQNMDNTPKKVFLATIIKPSERTLVLSWIQLVKTIAGTIGPSITGVLSLHKSQWIAFVIAGSLKVLYDIAIFVVFLKHNEKRIY</sequence>
<feature type="transmembrane region" description="Helical" evidence="2">
    <location>
        <begin position="57"/>
        <end position="76"/>
    </location>
</feature>
<dbReference type="EMBL" id="UFAJ01001042">
    <property type="protein sequence ID" value="SSD61989.1"/>
    <property type="molecule type" value="Genomic_DNA"/>
</dbReference>
<dbReference type="AlphaFoldDB" id="A0A376BBM8"/>
<feature type="transmembrane region" description="Helical" evidence="2">
    <location>
        <begin position="156"/>
        <end position="178"/>
    </location>
</feature>
<accession>A0A376BBM8</accession>
<organism evidence="4 5">
    <name type="scientific">Saccharomycodes ludwigii</name>
    <dbReference type="NCBI Taxonomy" id="36035"/>
    <lineage>
        <taxon>Eukaryota</taxon>
        <taxon>Fungi</taxon>
        <taxon>Dikarya</taxon>
        <taxon>Ascomycota</taxon>
        <taxon>Saccharomycotina</taxon>
        <taxon>Saccharomycetes</taxon>
        <taxon>Saccharomycodales</taxon>
        <taxon>Saccharomycodaceae</taxon>
        <taxon>Saccharomycodes</taxon>
    </lineage>
</organism>
<keyword evidence="5" id="KW-1185">Reference proteome</keyword>
<feature type="transmembrane region" description="Helical" evidence="2">
    <location>
        <begin position="321"/>
        <end position="341"/>
    </location>
</feature>
<evidence type="ECO:0000256" key="1">
    <source>
        <dbReference type="ARBA" id="ARBA00004141"/>
    </source>
</evidence>
<proteinExistence type="predicted"/>
<evidence type="ECO:0000259" key="3">
    <source>
        <dbReference type="PROSITE" id="PS50850"/>
    </source>
</evidence>
<dbReference type="InterPro" id="IPR036259">
    <property type="entry name" value="MFS_trans_sf"/>
</dbReference>
<comment type="subcellular location">
    <subcellularLocation>
        <location evidence="1">Membrane</location>
        <topology evidence="1">Multi-pass membrane protein</topology>
    </subcellularLocation>
</comment>
<dbReference type="PANTHER" id="PTHR23520:SF5">
    <property type="entry name" value="TRANSPORTER, PUTATIVE (AFU_ORTHOLOGUE AFUA_3G04000)-RELATED"/>
    <property type="match status" value="1"/>
</dbReference>
<feature type="transmembrane region" description="Helical" evidence="2">
    <location>
        <begin position="198"/>
        <end position="216"/>
    </location>
</feature>
<gene>
    <name evidence="4" type="ORF">SCODWIG_03750</name>
</gene>
<keyword evidence="2" id="KW-0812">Transmembrane</keyword>
<reference evidence="5" key="1">
    <citation type="submission" date="2018-06" db="EMBL/GenBank/DDBJ databases">
        <authorList>
            <person name="Guldener U."/>
        </authorList>
    </citation>
    <scope>NUCLEOTIDE SEQUENCE [LARGE SCALE GENOMIC DNA]</scope>
    <source>
        <strain evidence="5">UTAD17</strain>
    </source>
</reference>
<dbReference type="VEuPathDB" id="FungiDB:SCODWIG_03750"/>
<dbReference type="Pfam" id="PF07690">
    <property type="entry name" value="MFS_1"/>
    <property type="match status" value="2"/>
</dbReference>